<dbReference type="CDD" id="cd00082">
    <property type="entry name" value="HisKA"/>
    <property type="match status" value="1"/>
</dbReference>
<dbReference type="PANTHER" id="PTHR45436">
    <property type="entry name" value="SENSOR HISTIDINE KINASE YKOH"/>
    <property type="match status" value="1"/>
</dbReference>
<dbReference type="GO" id="GO:0000155">
    <property type="term" value="F:phosphorelay sensor kinase activity"/>
    <property type="evidence" value="ECO:0007669"/>
    <property type="project" value="InterPro"/>
</dbReference>
<dbReference type="EC" id="2.7.13.3" evidence="3"/>
<comment type="subcellular location">
    <subcellularLocation>
        <location evidence="2">Membrane</location>
        <topology evidence="2">Multi-pass membrane protein</topology>
    </subcellularLocation>
</comment>
<dbReference type="EMBL" id="CP027669">
    <property type="protein sequence ID" value="AVO41385.1"/>
    <property type="molecule type" value="Genomic_DNA"/>
</dbReference>
<dbReference type="RefSeq" id="WP_106446362.1">
    <property type="nucleotide sequence ID" value="NZ_CP027669.1"/>
</dbReference>
<keyword evidence="8" id="KW-0067">ATP-binding</keyword>
<reference evidence="12 13" key="1">
    <citation type="submission" date="2018-03" db="EMBL/GenBank/DDBJ databases">
        <title>Genome sequencing of Simplicispira sp.</title>
        <authorList>
            <person name="Kim S.-J."/>
            <person name="Heo J."/>
            <person name="Kwon S.-W."/>
        </authorList>
    </citation>
    <scope>NUCLEOTIDE SEQUENCE [LARGE SCALE GENOMIC DNA]</scope>
    <source>
        <strain evidence="12 13">SC1-8</strain>
    </source>
</reference>
<keyword evidence="10" id="KW-0812">Transmembrane</keyword>
<dbReference type="InterPro" id="IPR036097">
    <property type="entry name" value="HisK_dim/P_sf"/>
</dbReference>
<keyword evidence="7 12" id="KW-0418">Kinase</keyword>
<feature type="transmembrane region" description="Helical" evidence="10">
    <location>
        <begin position="48"/>
        <end position="66"/>
    </location>
</feature>
<keyword evidence="13" id="KW-1185">Reference proteome</keyword>
<evidence type="ECO:0000256" key="4">
    <source>
        <dbReference type="ARBA" id="ARBA00022553"/>
    </source>
</evidence>
<dbReference type="Gene3D" id="1.10.287.130">
    <property type="match status" value="1"/>
</dbReference>
<evidence type="ECO:0000256" key="8">
    <source>
        <dbReference type="ARBA" id="ARBA00022840"/>
    </source>
</evidence>
<protein>
    <recommendedName>
        <fullName evidence="3">histidine kinase</fullName>
        <ecNumber evidence="3">2.7.13.3</ecNumber>
    </recommendedName>
</protein>
<evidence type="ECO:0000256" key="6">
    <source>
        <dbReference type="ARBA" id="ARBA00022741"/>
    </source>
</evidence>
<accession>A0A2S0MZS7</accession>
<proteinExistence type="predicted"/>
<evidence type="ECO:0000256" key="10">
    <source>
        <dbReference type="SAM" id="Phobius"/>
    </source>
</evidence>
<sequence length="456" mass="49767">MSRPTWSDASLMRQLLLWSLGALILVWACFVFLAYRTGVEEADELTDGHLASVAVLLLGIHGLPAIDQSVEPLRLRQEGLKNHDYQQSLSVLVWDAQGRLSWRSGEAPVLAFDAAAEGYATVIAGEEPLSWRSFSQWNREHTQKVAVMLQLDERDALAHDIAGQMIEPGLWLLPVVSLALGLAISRGLRPLMELSNAVAALDVQNADSLVARHPLREFDSVVESINTLLARQQQALFRERQLANEVAHELRTPLASIVLQAQALEATLEAEAPRAALARIRADTLRVGHVLDQLLALARSSRDGAKSGWQQIDLAQLARTVAADYAQAAWERNDVIEVQADASLTMSAQPVLLGIALRNLVENALRHTPFGTRIAIQCGRDQVAGASVVWLQVCDDGGRQGSSAERPLADSLHLGHEIVARVAAEHGAQFRKSPCASPFTTCYRIDFLYGPQNPAG</sequence>
<evidence type="ECO:0000256" key="3">
    <source>
        <dbReference type="ARBA" id="ARBA00012438"/>
    </source>
</evidence>
<gene>
    <name evidence="12" type="ORF">C6571_08855</name>
</gene>
<dbReference type="GO" id="GO:0005886">
    <property type="term" value="C:plasma membrane"/>
    <property type="evidence" value="ECO:0007669"/>
    <property type="project" value="TreeGrafter"/>
</dbReference>
<dbReference type="InterPro" id="IPR050428">
    <property type="entry name" value="TCS_sensor_his_kinase"/>
</dbReference>
<comment type="catalytic activity">
    <reaction evidence="1">
        <text>ATP + protein L-histidine = ADP + protein N-phospho-L-histidine.</text>
        <dbReference type="EC" id="2.7.13.3"/>
    </reaction>
</comment>
<evidence type="ECO:0000256" key="7">
    <source>
        <dbReference type="ARBA" id="ARBA00022777"/>
    </source>
</evidence>
<keyword evidence="10" id="KW-0472">Membrane</keyword>
<dbReference type="PROSITE" id="PS50109">
    <property type="entry name" value="HIS_KIN"/>
    <property type="match status" value="1"/>
</dbReference>
<evidence type="ECO:0000313" key="12">
    <source>
        <dbReference type="EMBL" id="AVO41385.1"/>
    </source>
</evidence>
<keyword evidence="10" id="KW-1133">Transmembrane helix</keyword>
<dbReference type="Pfam" id="PF00512">
    <property type="entry name" value="HisKA"/>
    <property type="match status" value="1"/>
</dbReference>
<evidence type="ECO:0000259" key="11">
    <source>
        <dbReference type="PROSITE" id="PS50109"/>
    </source>
</evidence>
<dbReference type="PANTHER" id="PTHR45436:SF14">
    <property type="entry name" value="SENSOR PROTEIN QSEC"/>
    <property type="match status" value="1"/>
</dbReference>
<feature type="transmembrane region" description="Helical" evidence="10">
    <location>
        <begin position="15"/>
        <end position="36"/>
    </location>
</feature>
<name>A0A2S0MZS7_9BURK</name>
<keyword evidence="9" id="KW-0902">Two-component regulatory system</keyword>
<organism evidence="12 13">
    <name type="scientific">Simplicispira suum</name>
    <dbReference type="NCBI Taxonomy" id="2109915"/>
    <lineage>
        <taxon>Bacteria</taxon>
        <taxon>Pseudomonadati</taxon>
        <taxon>Pseudomonadota</taxon>
        <taxon>Betaproteobacteria</taxon>
        <taxon>Burkholderiales</taxon>
        <taxon>Comamonadaceae</taxon>
        <taxon>Simplicispira</taxon>
    </lineage>
</organism>
<dbReference type="GO" id="GO:0005524">
    <property type="term" value="F:ATP binding"/>
    <property type="evidence" value="ECO:0007669"/>
    <property type="project" value="UniProtKB-KW"/>
</dbReference>
<feature type="domain" description="Histidine kinase" evidence="11">
    <location>
        <begin position="245"/>
        <end position="431"/>
    </location>
</feature>
<keyword evidence="6" id="KW-0547">Nucleotide-binding</keyword>
<dbReference type="AlphaFoldDB" id="A0A2S0MZS7"/>
<evidence type="ECO:0000256" key="5">
    <source>
        <dbReference type="ARBA" id="ARBA00022679"/>
    </source>
</evidence>
<dbReference type="Gene3D" id="3.30.565.10">
    <property type="entry name" value="Histidine kinase-like ATPase, C-terminal domain"/>
    <property type="match status" value="1"/>
</dbReference>
<dbReference type="Proteomes" id="UP000239326">
    <property type="component" value="Chromosome"/>
</dbReference>
<evidence type="ECO:0000256" key="9">
    <source>
        <dbReference type="ARBA" id="ARBA00023012"/>
    </source>
</evidence>
<dbReference type="OrthoDB" id="8790433at2"/>
<keyword evidence="5" id="KW-0808">Transferase</keyword>
<keyword evidence="4" id="KW-0597">Phosphoprotein</keyword>
<dbReference type="SUPFAM" id="SSF55874">
    <property type="entry name" value="ATPase domain of HSP90 chaperone/DNA topoisomerase II/histidine kinase"/>
    <property type="match status" value="1"/>
</dbReference>
<dbReference type="KEGG" id="simp:C6571_08855"/>
<dbReference type="InterPro" id="IPR036890">
    <property type="entry name" value="HATPase_C_sf"/>
</dbReference>
<dbReference type="SUPFAM" id="SSF47384">
    <property type="entry name" value="Homodimeric domain of signal transducing histidine kinase"/>
    <property type="match status" value="1"/>
</dbReference>
<evidence type="ECO:0000313" key="13">
    <source>
        <dbReference type="Proteomes" id="UP000239326"/>
    </source>
</evidence>
<evidence type="ECO:0000256" key="2">
    <source>
        <dbReference type="ARBA" id="ARBA00004141"/>
    </source>
</evidence>
<dbReference type="SMART" id="SM00388">
    <property type="entry name" value="HisKA"/>
    <property type="match status" value="1"/>
</dbReference>
<evidence type="ECO:0000256" key="1">
    <source>
        <dbReference type="ARBA" id="ARBA00000085"/>
    </source>
</evidence>
<dbReference type="InterPro" id="IPR005467">
    <property type="entry name" value="His_kinase_dom"/>
</dbReference>
<dbReference type="InterPro" id="IPR003661">
    <property type="entry name" value="HisK_dim/P_dom"/>
</dbReference>